<comment type="caution">
    <text evidence="1">The sequence shown here is derived from an EMBL/GenBank/DDBJ whole genome shotgun (WGS) entry which is preliminary data.</text>
</comment>
<keyword evidence="1" id="KW-0472">Membrane</keyword>
<dbReference type="PANTHER" id="PTHR33528">
    <property type="entry name" value="OS07G0239500 PROTEIN"/>
    <property type="match status" value="1"/>
</dbReference>
<reference evidence="1" key="1">
    <citation type="journal article" date="2023" name="Science">
        <title>Elucidation of the pathway for biosynthesis of saponin adjuvants from the soapbark tree.</title>
        <authorList>
            <person name="Reed J."/>
            <person name="Orme A."/>
            <person name="El-Demerdash A."/>
            <person name="Owen C."/>
            <person name="Martin L.B.B."/>
            <person name="Misra R.C."/>
            <person name="Kikuchi S."/>
            <person name="Rejzek M."/>
            <person name="Martin A.C."/>
            <person name="Harkess A."/>
            <person name="Leebens-Mack J."/>
            <person name="Louveau T."/>
            <person name="Stephenson M.J."/>
            <person name="Osbourn A."/>
        </authorList>
    </citation>
    <scope>NUCLEOTIDE SEQUENCE</scope>
    <source>
        <strain evidence="1">S10</strain>
    </source>
</reference>
<dbReference type="AlphaFoldDB" id="A0AAD7L6I8"/>
<dbReference type="EMBL" id="JARAOO010000010">
    <property type="protein sequence ID" value="KAJ7952489.1"/>
    <property type="molecule type" value="Genomic_DNA"/>
</dbReference>
<dbReference type="InterPro" id="IPR027854">
    <property type="entry name" value="STMP1"/>
</dbReference>
<protein>
    <submittedName>
        <fullName evidence="1">Transmembrane protein</fullName>
    </submittedName>
</protein>
<proteinExistence type="predicted"/>
<organism evidence="1 2">
    <name type="scientific">Quillaja saponaria</name>
    <name type="common">Soap bark tree</name>
    <dbReference type="NCBI Taxonomy" id="32244"/>
    <lineage>
        <taxon>Eukaryota</taxon>
        <taxon>Viridiplantae</taxon>
        <taxon>Streptophyta</taxon>
        <taxon>Embryophyta</taxon>
        <taxon>Tracheophyta</taxon>
        <taxon>Spermatophyta</taxon>
        <taxon>Magnoliopsida</taxon>
        <taxon>eudicotyledons</taxon>
        <taxon>Gunneridae</taxon>
        <taxon>Pentapetalae</taxon>
        <taxon>rosids</taxon>
        <taxon>fabids</taxon>
        <taxon>Fabales</taxon>
        <taxon>Quillajaceae</taxon>
        <taxon>Quillaja</taxon>
    </lineage>
</organism>
<keyword evidence="1" id="KW-0812">Transmembrane</keyword>
<keyword evidence="2" id="KW-1185">Reference proteome</keyword>
<dbReference type="PANTHER" id="PTHR33528:SF14">
    <property type="entry name" value="SOLUTE CARRIER FAMILY 35 MEMBER A4"/>
    <property type="match status" value="1"/>
</dbReference>
<gene>
    <name evidence="1" type="ORF">O6P43_024329</name>
</gene>
<evidence type="ECO:0000313" key="2">
    <source>
        <dbReference type="Proteomes" id="UP001163823"/>
    </source>
</evidence>
<evidence type="ECO:0000313" key="1">
    <source>
        <dbReference type="EMBL" id="KAJ7952489.1"/>
    </source>
</evidence>
<dbReference type="KEGG" id="qsa:O6P43_024329"/>
<dbReference type="Proteomes" id="UP001163823">
    <property type="component" value="Chromosome 10"/>
</dbReference>
<accession>A0AAD7L6I8</accession>
<sequence length="89" mass="10233">MGLTLKIFWARKLAKRTEISVTGCRFEQENLVMGLIRSSFSFLTGTMFGVYVAQSYNVPNIKKLADTGLLIAKHMEQTYRKPKKRDDDE</sequence>
<dbReference type="Pfam" id="PF15054">
    <property type="entry name" value="DUF4535"/>
    <property type="match status" value="1"/>
</dbReference>
<name>A0AAD7L6I8_QUISA</name>